<protein>
    <submittedName>
        <fullName evidence="3">Uncharacterized protein</fullName>
    </submittedName>
</protein>
<comment type="caution">
    <text evidence="3">The sequence shown here is derived from an EMBL/GenBank/DDBJ whole genome shotgun (WGS) entry which is preliminary data.</text>
</comment>
<name>A0A4T0IXS7_WALIC</name>
<proteinExistence type="predicted"/>
<accession>A0A4T0IXS7</accession>
<evidence type="ECO:0000256" key="1">
    <source>
        <dbReference type="SAM" id="Coils"/>
    </source>
</evidence>
<evidence type="ECO:0000313" key="3">
    <source>
        <dbReference type="EMBL" id="TIB34959.1"/>
    </source>
</evidence>
<feature type="region of interest" description="Disordered" evidence="2">
    <location>
        <begin position="1"/>
        <end position="26"/>
    </location>
</feature>
<reference evidence="3 4" key="1">
    <citation type="submission" date="2019-03" db="EMBL/GenBank/DDBJ databases">
        <title>Sequencing 23 genomes of Wallemia ichthyophaga.</title>
        <authorList>
            <person name="Gostincar C."/>
        </authorList>
    </citation>
    <scope>NUCLEOTIDE SEQUENCE [LARGE SCALE GENOMIC DNA]</scope>
    <source>
        <strain evidence="3 4">EXF-6200</strain>
    </source>
</reference>
<feature type="compositionally biased region" description="Basic and acidic residues" evidence="2">
    <location>
        <begin position="1"/>
        <end position="13"/>
    </location>
</feature>
<dbReference type="Proteomes" id="UP000310689">
    <property type="component" value="Unassembled WGS sequence"/>
</dbReference>
<dbReference type="AlphaFoldDB" id="A0A4T0IXS7"/>
<sequence length="228" mass="26086">MDGNHRKSADLLEGRQSPPSESSSAAFYGKYLLTDKSFDFSAQDPRENLSELRASTDAYISRSPTPAVKEQISKAMEQALEKFKVEARDTLREYLHEQQHNLAKYLKETTLALEQQIQELKEQNVEPQVMPAAPSKQLQKPQRYRQKKAITLTLHQADPAKPVLSDNYIKPADTKRIMDEHIAKTFDDRLHITENFISTAKRLPTNSFKLQAQDSKIAMELRKLMDAV</sequence>
<dbReference type="EMBL" id="SPOI01000154">
    <property type="protein sequence ID" value="TIB34959.1"/>
    <property type="molecule type" value="Genomic_DNA"/>
</dbReference>
<keyword evidence="1" id="KW-0175">Coiled coil</keyword>
<evidence type="ECO:0000256" key="2">
    <source>
        <dbReference type="SAM" id="MobiDB-lite"/>
    </source>
</evidence>
<gene>
    <name evidence="3" type="ORF">E3P86_02742</name>
</gene>
<organism evidence="3 4">
    <name type="scientific">Wallemia ichthyophaga</name>
    <dbReference type="NCBI Taxonomy" id="245174"/>
    <lineage>
        <taxon>Eukaryota</taxon>
        <taxon>Fungi</taxon>
        <taxon>Dikarya</taxon>
        <taxon>Basidiomycota</taxon>
        <taxon>Wallemiomycotina</taxon>
        <taxon>Wallemiomycetes</taxon>
        <taxon>Wallemiales</taxon>
        <taxon>Wallemiaceae</taxon>
        <taxon>Wallemia</taxon>
    </lineage>
</organism>
<feature type="coiled-coil region" evidence="1">
    <location>
        <begin position="73"/>
        <end position="126"/>
    </location>
</feature>
<evidence type="ECO:0000313" key="4">
    <source>
        <dbReference type="Proteomes" id="UP000310689"/>
    </source>
</evidence>